<keyword evidence="1" id="KW-0472">Membrane</keyword>
<protein>
    <submittedName>
        <fullName evidence="2">YtxH-like protein</fullName>
    </submittedName>
</protein>
<accession>A0A162REC7</accession>
<gene>
    <name evidence="2" type="ORF">CLMAG_47750</name>
</gene>
<evidence type="ECO:0000313" key="3">
    <source>
        <dbReference type="Proteomes" id="UP000076603"/>
    </source>
</evidence>
<evidence type="ECO:0000256" key="1">
    <source>
        <dbReference type="SAM" id="Phobius"/>
    </source>
</evidence>
<dbReference type="Proteomes" id="UP000076603">
    <property type="component" value="Unassembled WGS sequence"/>
</dbReference>
<keyword evidence="1" id="KW-0812">Transmembrane</keyword>
<proteinExistence type="predicted"/>
<dbReference type="AlphaFoldDB" id="A0A162REC7"/>
<sequence>MRGKFITGAVIGAAVGMMLMPELDRSTRRRIKRTAKMIKDVAEDAFDGMKGGMM</sequence>
<comment type="caution">
    <text evidence="2">The sequence shown here is derived from an EMBL/GenBank/DDBJ whole genome shotgun (WGS) entry which is preliminary data.</text>
</comment>
<evidence type="ECO:0000313" key="2">
    <source>
        <dbReference type="EMBL" id="KZL89777.1"/>
    </source>
</evidence>
<dbReference type="PATRIC" id="fig|1121326.3.peg.4843"/>
<keyword evidence="1" id="KW-1133">Transmembrane helix</keyword>
<organism evidence="2 3">
    <name type="scientific">Clostridium magnum DSM 2767</name>
    <dbReference type="NCBI Taxonomy" id="1121326"/>
    <lineage>
        <taxon>Bacteria</taxon>
        <taxon>Bacillati</taxon>
        <taxon>Bacillota</taxon>
        <taxon>Clostridia</taxon>
        <taxon>Eubacteriales</taxon>
        <taxon>Clostridiaceae</taxon>
        <taxon>Clostridium</taxon>
    </lineage>
</organism>
<keyword evidence="3" id="KW-1185">Reference proteome</keyword>
<dbReference type="OrthoDB" id="1934488at2"/>
<dbReference type="EMBL" id="LWAE01000007">
    <property type="protein sequence ID" value="KZL89777.1"/>
    <property type="molecule type" value="Genomic_DNA"/>
</dbReference>
<reference evidence="2 3" key="1">
    <citation type="submission" date="2016-04" db="EMBL/GenBank/DDBJ databases">
        <title>Genome sequence of Clostridium magnum DSM 2767.</title>
        <authorList>
            <person name="Poehlein A."/>
            <person name="Uhlig R."/>
            <person name="Fischer R."/>
            <person name="Bahl H."/>
            <person name="Daniel R."/>
        </authorList>
    </citation>
    <scope>NUCLEOTIDE SEQUENCE [LARGE SCALE GENOMIC DNA]</scope>
    <source>
        <strain evidence="2 3">DSM 2767</strain>
    </source>
</reference>
<name>A0A162REC7_9CLOT</name>
<feature type="transmembrane region" description="Helical" evidence="1">
    <location>
        <begin position="6"/>
        <end position="23"/>
    </location>
</feature>
<dbReference type="RefSeq" id="WP_073393005.1">
    <property type="nucleotide sequence ID" value="NZ_FQXL01000006.1"/>
</dbReference>